<dbReference type="Pfam" id="PF17919">
    <property type="entry name" value="RT_RNaseH_2"/>
    <property type="match status" value="1"/>
</dbReference>
<dbReference type="InterPro" id="IPR041577">
    <property type="entry name" value="RT_RNaseH_2"/>
</dbReference>
<sequence length="202" mass="22410">MANDGEINVANTQANVIQDASGKSDRSKKRNVTNKSQEVPPEVVSNEGGYSAKAAPLTELLKKNKPWVWTEHCQKAFESLKTAVTEEPDLALPDFAKTFEVHTDASDFAIGGVLMQDKHPIAFESHKLNETERRYTPGKGNVVADALSLKAELAVITSARWDIREAIKEGMQHDPAARQLIELANKGKTRRFWIEDDLLLTT</sequence>
<dbReference type="eggNOG" id="KOG0017">
    <property type="taxonomic scope" value="Eukaryota"/>
</dbReference>
<protein>
    <submittedName>
        <fullName evidence="4">Uncharacterized protein LOC104222877</fullName>
    </submittedName>
</protein>
<dbReference type="InterPro" id="IPR043502">
    <property type="entry name" value="DNA/RNA_pol_sf"/>
</dbReference>
<feature type="region of interest" description="Disordered" evidence="1">
    <location>
        <begin position="1"/>
        <end position="50"/>
    </location>
</feature>
<dbReference type="RefSeq" id="XP_009772502.1">
    <property type="nucleotide sequence ID" value="XM_009774200.1"/>
</dbReference>
<reference evidence="4" key="2">
    <citation type="submission" date="2025-08" db="UniProtKB">
        <authorList>
            <consortium name="RefSeq"/>
        </authorList>
    </citation>
    <scope>IDENTIFICATION</scope>
    <source>
        <tissue evidence="4">Leaf</tissue>
    </source>
</reference>
<feature type="domain" description="Reverse transcriptase/retrotransposon-derived protein RNase H-like" evidence="2">
    <location>
        <begin position="69"/>
        <end position="144"/>
    </location>
</feature>
<evidence type="ECO:0000259" key="2">
    <source>
        <dbReference type="Pfam" id="PF17919"/>
    </source>
</evidence>
<dbReference type="STRING" id="4096.A0A1U7VXJ7"/>
<evidence type="ECO:0000313" key="4">
    <source>
        <dbReference type="RefSeq" id="XP_009772502.1"/>
    </source>
</evidence>
<dbReference type="Gene3D" id="3.30.70.270">
    <property type="match status" value="1"/>
</dbReference>
<keyword evidence="3" id="KW-1185">Reference proteome</keyword>
<feature type="compositionally biased region" description="Polar residues" evidence="1">
    <location>
        <begin position="9"/>
        <end position="18"/>
    </location>
</feature>
<gene>
    <name evidence="4" type="primary">LOC104222877</name>
</gene>
<dbReference type="Proteomes" id="UP000189701">
    <property type="component" value="Unplaced"/>
</dbReference>
<evidence type="ECO:0000313" key="3">
    <source>
        <dbReference type="Proteomes" id="UP000189701"/>
    </source>
</evidence>
<dbReference type="InterPro" id="IPR043128">
    <property type="entry name" value="Rev_trsase/Diguanyl_cyclase"/>
</dbReference>
<proteinExistence type="predicted"/>
<evidence type="ECO:0000256" key="1">
    <source>
        <dbReference type="SAM" id="MobiDB-lite"/>
    </source>
</evidence>
<feature type="non-terminal residue" evidence="4">
    <location>
        <position position="202"/>
    </location>
</feature>
<name>A0A1U7VXJ7_NICSY</name>
<dbReference type="PANTHER" id="PTHR33064:SF40">
    <property type="entry name" value="REVERSE TRANSCRIPTASE_RETROTRANSPOSON-DERIVED PROTEIN RNASE H-LIKE DOMAIN-CONTAINING PROTEIN"/>
    <property type="match status" value="1"/>
</dbReference>
<accession>A0A1U7VXJ7</accession>
<dbReference type="OrthoDB" id="1938451at2759"/>
<dbReference type="AlphaFoldDB" id="A0A1U7VXJ7"/>
<dbReference type="InterPro" id="IPR051320">
    <property type="entry name" value="Viral_Replic_Matur_Polypro"/>
</dbReference>
<dbReference type="PANTHER" id="PTHR33064">
    <property type="entry name" value="POL PROTEIN"/>
    <property type="match status" value="1"/>
</dbReference>
<dbReference type="SUPFAM" id="SSF56672">
    <property type="entry name" value="DNA/RNA polymerases"/>
    <property type="match status" value="1"/>
</dbReference>
<reference evidence="3" key="1">
    <citation type="journal article" date="2013" name="Genome Biol.">
        <title>Reference genomes and transcriptomes of Nicotiana sylvestris and Nicotiana tomentosiformis.</title>
        <authorList>
            <person name="Sierro N."/>
            <person name="Battey J.N."/>
            <person name="Ouadi S."/>
            <person name="Bovet L."/>
            <person name="Goepfert S."/>
            <person name="Bakaher N."/>
            <person name="Peitsch M.C."/>
            <person name="Ivanov N.V."/>
        </authorList>
    </citation>
    <scope>NUCLEOTIDE SEQUENCE [LARGE SCALE GENOMIC DNA]</scope>
</reference>
<organism evidence="3 4">
    <name type="scientific">Nicotiana sylvestris</name>
    <name type="common">Wood tobacco</name>
    <name type="synonym">South American tobacco</name>
    <dbReference type="NCBI Taxonomy" id="4096"/>
    <lineage>
        <taxon>Eukaryota</taxon>
        <taxon>Viridiplantae</taxon>
        <taxon>Streptophyta</taxon>
        <taxon>Embryophyta</taxon>
        <taxon>Tracheophyta</taxon>
        <taxon>Spermatophyta</taxon>
        <taxon>Magnoliopsida</taxon>
        <taxon>eudicotyledons</taxon>
        <taxon>Gunneridae</taxon>
        <taxon>Pentapetalae</taxon>
        <taxon>asterids</taxon>
        <taxon>lamiids</taxon>
        <taxon>Solanales</taxon>
        <taxon>Solanaceae</taxon>
        <taxon>Nicotianoideae</taxon>
        <taxon>Nicotianeae</taxon>
        <taxon>Nicotiana</taxon>
    </lineage>
</organism>